<protein>
    <submittedName>
        <fullName evidence="2">Uncharacterized protein</fullName>
    </submittedName>
</protein>
<feature type="transmembrane region" description="Helical" evidence="1">
    <location>
        <begin position="130"/>
        <end position="151"/>
    </location>
</feature>
<reference evidence="3" key="1">
    <citation type="journal article" date="2019" name="Int. J. Syst. Evol. Microbiol.">
        <title>The Global Catalogue of Microorganisms (GCM) 10K type strain sequencing project: providing services to taxonomists for standard genome sequencing and annotation.</title>
        <authorList>
            <consortium name="The Broad Institute Genomics Platform"/>
            <consortium name="The Broad Institute Genome Sequencing Center for Infectious Disease"/>
            <person name="Wu L."/>
            <person name="Ma J."/>
        </authorList>
    </citation>
    <scope>NUCLEOTIDE SEQUENCE [LARGE SCALE GENOMIC DNA]</scope>
    <source>
        <strain evidence="3">CGMCC 4.7289</strain>
    </source>
</reference>
<gene>
    <name evidence="2" type="ORF">ACFOZ4_35835</name>
</gene>
<keyword evidence="1" id="KW-0472">Membrane</keyword>
<organism evidence="2 3">
    <name type="scientific">Hamadaea flava</name>
    <dbReference type="NCBI Taxonomy" id="1742688"/>
    <lineage>
        <taxon>Bacteria</taxon>
        <taxon>Bacillati</taxon>
        <taxon>Actinomycetota</taxon>
        <taxon>Actinomycetes</taxon>
        <taxon>Micromonosporales</taxon>
        <taxon>Micromonosporaceae</taxon>
        <taxon>Hamadaea</taxon>
    </lineage>
</organism>
<comment type="caution">
    <text evidence="2">The sequence shown here is derived from an EMBL/GenBank/DDBJ whole genome shotgun (WGS) entry which is preliminary data.</text>
</comment>
<feature type="transmembrane region" description="Helical" evidence="1">
    <location>
        <begin position="91"/>
        <end position="110"/>
    </location>
</feature>
<sequence>MSRDRLRFAAVGLGLLAFALRVVVAFWWQPLTWRMGDSAGLGFAAEYGLYGLGMLVAAVVPAGGYAVLTWRHWRLPATFLVRDSRFVARSNPILFGLWSILLLYFAGGMVPARRVPNQYAMRLNTDPLPLFLVAATLVAALVVVGVALPFLTRPRVELGPDGVLIQRLRSQSTIPWTLLAPGGPLPPAKRARQIWLYVAGPVRYTRYQVPLSVDVEPTFLAYAIRHYVDHPDGRAAIGTDAELERLRTVAAG</sequence>
<proteinExistence type="predicted"/>
<evidence type="ECO:0000256" key="1">
    <source>
        <dbReference type="SAM" id="Phobius"/>
    </source>
</evidence>
<keyword evidence="1" id="KW-0812">Transmembrane</keyword>
<dbReference type="RefSeq" id="WP_253762588.1">
    <property type="nucleotide sequence ID" value="NZ_JAMZDZ010000001.1"/>
</dbReference>
<feature type="transmembrane region" description="Helical" evidence="1">
    <location>
        <begin position="49"/>
        <end position="70"/>
    </location>
</feature>
<dbReference type="EMBL" id="JBHSAY010000028">
    <property type="protein sequence ID" value="MFC4136007.1"/>
    <property type="molecule type" value="Genomic_DNA"/>
</dbReference>
<accession>A0ABV8LY36</accession>
<keyword evidence="3" id="KW-1185">Reference proteome</keyword>
<dbReference type="Proteomes" id="UP001595816">
    <property type="component" value="Unassembled WGS sequence"/>
</dbReference>
<evidence type="ECO:0000313" key="2">
    <source>
        <dbReference type="EMBL" id="MFC4136007.1"/>
    </source>
</evidence>
<evidence type="ECO:0000313" key="3">
    <source>
        <dbReference type="Proteomes" id="UP001595816"/>
    </source>
</evidence>
<name>A0ABV8LY36_9ACTN</name>
<keyword evidence="1" id="KW-1133">Transmembrane helix</keyword>